<dbReference type="InterPro" id="IPR000055">
    <property type="entry name" value="Restrct_endonuc_typeI_TRD"/>
</dbReference>
<dbReference type="GO" id="GO:0009307">
    <property type="term" value="P:DNA restriction-modification system"/>
    <property type="evidence" value="ECO:0007669"/>
    <property type="project" value="UniProtKB-KW"/>
</dbReference>
<keyword evidence="6" id="KW-0540">Nuclease</keyword>
<evidence type="ECO:0000256" key="2">
    <source>
        <dbReference type="ARBA" id="ARBA00022747"/>
    </source>
</evidence>
<gene>
    <name evidence="6" type="ORF">H9897_02360</name>
</gene>
<keyword evidence="3" id="KW-0238">DNA-binding</keyword>
<feature type="domain" description="Type I restriction modification DNA specificity" evidence="5">
    <location>
        <begin position="216"/>
        <end position="395"/>
    </location>
</feature>
<keyword evidence="6" id="KW-0378">Hydrolase</keyword>
<dbReference type="GO" id="GO:0004519">
    <property type="term" value="F:endonuclease activity"/>
    <property type="evidence" value="ECO:0007669"/>
    <property type="project" value="UniProtKB-KW"/>
</dbReference>
<feature type="domain" description="Type I restriction modification DNA specificity" evidence="5">
    <location>
        <begin position="21"/>
        <end position="197"/>
    </location>
</feature>
<evidence type="ECO:0000313" key="7">
    <source>
        <dbReference type="Proteomes" id="UP000824247"/>
    </source>
</evidence>
<accession>A0A9E2NW70</accession>
<comment type="similarity">
    <text evidence="1">Belongs to the type-I restriction system S methylase family.</text>
</comment>
<dbReference type="GO" id="GO:0003677">
    <property type="term" value="F:DNA binding"/>
    <property type="evidence" value="ECO:0007669"/>
    <property type="project" value="UniProtKB-KW"/>
</dbReference>
<sequence>MSNLNNIIDQIQELIKNQKIEWKEIKDVANFYSGLKSKNKNDFKNGNKKYIQYNNIFKNNKIDMNNYVGYVKINSNDSQNIVQYNDILITCTSEKYDEIGATSIYLYNDEIYLNTFSKIIRINNENINNTFIMYLFHSKWFKNKLLKCTNGVTRFNLSFDKFKKIQIPIPPLETQNKIVEILDNFSNYETELETELETRTKQYNYYLNKLLDFSNNKEIEYKKLGDVSIFTNGYAFKKQDFLNEGEIPIIKITNIKNGQVDIAKTQFSNFDINSFSKFIIEKNDILIAMSGATVGKVGIYSDLKISFLNQRVGKIKSKENILNNKFLYYFLRMNENEILNLCKIGGAQPNINMNKLNFIKIPIPPLETQNKIVEILDNFNSLVNDIKDGLPKEIQLRKKQYNYYLNKLLDFKENK</sequence>
<proteinExistence type="inferred from homology"/>
<dbReference type="Proteomes" id="UP000824247">
    <property type="component" value="Unassembled WGS sequence"/>
</dbReference>
<keyword evidence="2" id="KW-0680">Restriction system</keyword>
<name>A0A9E2NW70_9BACT</name>
<comment type="caution">
    <text evidence="6">The sequence shown here is derived from an EMBL/GenBank/DDBJ whole genome shotgun (WGS) entry which is preliminary data.</text>
</comment>
<dbReference type="EMBL" id="JAHLFM010000036">
    <property type="protein sequence ID" value="MBU3830975.1"/>
    <property type="molecule type" value="Genomic_DNA"/>
</dbReference>
<comment type="subunit">
    <text evidence="4">The methyltransferase is composed of M and S polypeptides.</text>
</comment>
<dbReference type="Pfam" id="PF01420">
    <property type="entry name" value="Methylase_S"/>
    <property type="match status" value="2"/>
</dbReference>
<evidence type="ECO:0000259" key="5">
    <source>
        <dbReference type="Pfam" id="PF01420"/>
    </source>
</evidence>
<protein>
    <submittedName>
        <fullName evidence="6">Restriction endonuclease subunit S</fullName>
    </submittedName>
</protein>
<dbReference type="PANTHER" id="PTHR43140">
    <property type="entry name" value="TYPE-1 RESTRICTION ENZYME ECOKI SPECIFICITY PROTEIN"/>
    <property type="match status" value="1"/>
</dbReference>
<dbReference type="InterPro" id="IPR051212">
    <property type="entry name" value="Type-I_RE_S_subunit"/>
</dbReference>
<evidence type="ECO:0000313" key="6">
    <source>
        <dbReference type="EMBL" id="MBU3830975.1"/>
    </source>
</evidence>
<keyword evidence="6" id="KW-0255">Endonuclease</keyword>
<evidence type="ECO:0000256" key="3">
    <source>
        <dbReference type="ARBA" id="ARBA00023125"/>
    </source>
</evidence>
<dbReference type="SUPFAM" id="SSF116734">
    <property type="entry name" value="DNA methylase specificity domain"/>
    <property type="match status" value="2"/>
</dbReference>
<dbReference type="AlphaFoldDB" id="A0A9E2NW70"/>
<dbReference type="InterPro" id="IPR044946">
    <property type="entry name" value="Restrct_endonuc_typeI_TRD_sf"/>
</dbReference>
<reference evidence="6" key="1">
    <citation type="journal article" date="2021" name="PeerJ">
        <title>Extensive microbial diversity within the chicken gut microbiome revealed by metagenomics and culture.</title>
        <authorList>
            <person name="Gilroy R."/>
            <person name="Ravi A."/>
            <person name="Getino M."/>
            <person name="Pursley I."/>
            <person name="Horton D.L."/>
            <person name="Alikhan N.F."/>
            <person name="Baker D."/>
            <person name="Gharbi K."/>
            <person name="Hall N."/>
            <person name="Watson M."/>
            <person name="Adriaenssens E.M."/>
            <person name="Foster-Nyarko E."/>
            <person name="Jarju S."/>
            <person name="Secka A."/>
            <person name="Antonio M."/>
            <person name="Oren A."/>
            <person name="Chaudhuri R.R."/>
            <person name="La Ragione R."/>
            <person name="Hildebrand F."/>
            <person name="Pallen M.J."/>
        </authorList>
    </citation>
    <scope>NUCLEOTIDE SEQUENCE</scope>
    <source>
        <strain evidence="6">A5-1222</strain>
    </source>
</reference>
<reference evidence="6" key="2">
    <citation type="submission" date="2021-04" db="EMBL/GenBank/DDBJ databases">
        <authorList>
            <person name="Gilroy R."/>
        </authorList>
    </citation>
    <scope>NUCLEOTIDE SEQUENCE</scope>
    <source>
        <strain evidence="6">A5-1222</strain>
    </source>
</reference>
<dbReference type="PANTHER" id="PTHR43140:SF1">
    <property type="entry name" value="TYPE I RESTRICTION ENZYME ECOKI SPECIFICITY SUBUNIT"/>
    <property type="match status" value="1"/>
</dbReference>
<organism evidence="6 7">
    <name type="scientific">Candidatus Ureaplasma intestinipullorum</name>
    <dbReference type="NCBI Taxonomy" id="2838770"/>
    <lineage>
        <taxon>Bacteria</taxon>
        <taxon>Bacillati</taxon>
        <taxon>Mycoplasmatota</taxon>
        <taxon>Mycoplasmoidales</taxon>
        <taxon>Mycoplasmoidaceae</taxon>
        <taxon>Ureaplasma</taxon>
    </lineage>
</organism>
<evidence type="ECO:0000256" key="4">
    <source>
        <dbReference type="ARBA" id="ARBA00038652"/>
    </source>
</evidence>
<evidence type="ECO:0000256" key="1">
    <source>
        <dbReference type="ARBA" id="ARBA00010923"/>
    </source>
</evidence>
<dbReference type="Gene3D" id="3.90.220.20">
    <property type="entry name" value="DNA methylase specificity domains"/>
    <property type="match status" value="2"/>
</dbReference>